<keyword evidence="3" id="KW-1185">Reference proteome</keyword>
<reference evidence="3" key="1">
    <citation type="journal article" date="2019" name="Int. J. Syst. Evol. Microbiol.">
        <title>The Global Catalogue of Microorganisms (GCM) 10K type strain sequencing project: providing services to taxonomists for standard genome sequencing and annotation.</title>
        <authorList>
            <consortium name="The Broad Institute Genomics Platform"/>
            <consortium name="The Broad Institute Genome Sequencing Center for Infectious Disease"/>
            <person name="Wu L."/>
            <person name="Ma J."/>
        </authorList>
    </citation>
    <scope>NUCLEOTIDE SEQUENCE [LARGE SCALE GENOMIC DNA]</scope>
    <source>
        <strain evidence="3">NBRC 108725</strain>
    </source>
</reference>
<sequence length="143" mass="15649">MHQIDAPAVVAPTPDANATDLLLERVAKTPDAPLFARHLGEQWIDVSARDYLDQVRALAKGFIAAGIQPGEKIGLMAKTRYEWTLIDFAAWFAGAILVPIYETSSPARCTGTSATPVHTRSSWRARTSSRSSTRCTRTCRMCA</sequence>
<dbReference type="InterPro" id="IPR000873">
    <property type="entry name" value="AMP-dep_synth/lig_dom"/>
</dbReference>
<organism evidence="2 3">
    <name type="scientific">Naasia aerilata</name>
    <dbReference type="NCBI Taxonomy" id="1162966"/>
    <lineage>
        <taxon>Bacteria</taxon>
        <taxon>Bacillati</taxon>
        <taxon>Actinomycetota</taxon>
        <taxon>Actinomycetes</taxon>
        <taxon>Micrococcales</taxon>
        <taxon>Microbacteriaceae</taxon>
        <taxon>Naasia</taxon>
    </lineage>
</organism>
<protein>
    <recommendedName>
        <fullName evidence="1">AMP-dependent synthetase/ligase domain-containing protein</fullName>
    </recommendedName>
</protein>
<evidence type="ECO:0000313" key="2">
    <source>
        <dbReference type="EMBL" id="BDZ47375.1"/>
    </source>
</evidence>
<gene>
    <name evidence="2" type="ORF">GCM10025866_32840</name>
</gene>
<feature type="domain" description="AMP-dependent synthetase/ligase" evidence="1">
    <location>
        <begin position="24"/>
        <end position="109"/>
    </location>
</feature>
<proteinExistence type="predicted"/>
<dbReference type="SUPFAM" id="SSF56801">
    <property type="entry name" value="Acetyl-CoA synthetase-like"/>
    <property type="match status" value="1"/>
</dbReference>
<dbReference type="InterPro" id="IPR042099">
    <property type="entry name" value="ANL_N_sf"/>
</dbReference>
<accession>A0ABN6XUP9</accession>
<name>A0ABN6XUP9_9MICO</name>
<evidence type="ECO:0000259" key="1">
    <source>
        <dbReference type="Pfam" id="PF00501"/>
    </source>
</evidence>
<dbReference type="Proteomes" id="UP001321498">
    <property type="component" value="Chromosome"/>
</dbReference>
<evidence type="ECO:0000313" key="3">
    <source>
        <dbReference type="Proteomes" id="UP001321498"/>
    </source>
</evidence>
<dbReference type="Gene3D" id="3.40.50.12780">
    <property type="entry name" value="N-terminal domain of ligase-like"/>
    <property type="match status" value="1"/>
</dbReference>
<dbReference type="EMBL" id="AP027731">
    <property type="protein sequence ID" value="BDZ47375.1"/>
    <property type="molecule type" value="Genomic_DNA"/>
</dbReference>
<dbReference type="Pfam" id="PF00501">
    <property type="entry name" value="AMP-binding"/>
    <property type="match status" value="1"/>
</dbReference>